<sequence>MAAIEVITKDDLNDFKKDLLQEIRQMIRPEEGQGKKWLKSIEVRKLLNISPGTLQNLRINGTLRFTKIGGMLYYKLEDIHKLLEGKIK</sequence>
<dbReference type="PANTHER" id="PTHR34585:SF22">
    <property type="entry name" value="HELIX-TURN-HELIX DOMAIN-CONTAINING PROTEIN"/>
    <property type="match status" value="1"/>
</dbReference>
<feature type="domain" description="Helix-turn-helix" evidence="1">
    <location>
        <begin position="37"/>
        <end position="85"/>
    </location>
</feature>
<dbReference type="RefSeq" id="WP_146269371.1">
    <property type="nucleotide sequence ID" value="NZ_VOEI01000001.1"/>
</dbReference>
<evidence type="ECO:0000259" key="1">
    <source>
        <dbReference type="Pfam" id="PF12728"/>
    </source>
</evidence>
<dbReference type="AlphaFoldDB" id="A0A563UB42"/>
<dbReference type="InterPro" id="IPR041657">
    <property type="entry name" value="HTH_17"/>
</dbReference>
<evidence type="ECO:0000313" key="2">
    <source>
        <dbReference type="EMBL" id="TWR28578.1"/>
    </source>
</evidence>
<dbReference type="Pfam" id="PF12728">
    <property type="entry name" value="HTH_17"/>
    <property type="match status" value="1"/>
</dbReference>
<reference evidence="2 3" key="1">
    <citation type="submission" date="2019-07" db="EMBL/GenBank/DDBJ databases">
        <authorList>
            <person name="Kim J."/>
        </authorList>
    </citation>
    <scope>NUCLEOTIDE SEQUENCE [LARGE SCALE GENOMIC DNA]</scope>
    <source>
        <strain evidence="2 3">MJ1a</strain>
    </source>
</reference>
<protein>
    <submittedName>
        <fullName evidence="2">Helix-turn-helix domain-containing protein</fullName>
    </submittedName>
</protein>
<evidence type="ECO:0000313" key="3">
    <source>
        <dbReference type="Proteomes" id="UP000318010"/>
    </source>
</evidence>
<comment type="caution">
    <text evidence="2">The sequence shown here is derived from an EMBL/GenBank/DDBJ whole genome shotgun (WGS) entry which is preliminary data.</text>
</comment>
<name>A0A563UB42_9SPHI</name>
<organism evidence="2 3">
    <name type="scientific">Mucilaginibacter achroorhodeus</name>
    <dbReference type="NCBI Taxonomy" id="2599294"/>
    <lineage>
        <taxon>Bacteria</taxon>
        <taxon>Pseudomonadati</taxon>
        <taxon>Bacteroidota</taxon>
        <taxon>Sphingobacteriia</taxon>
        <taxon>Sphingobacteriales</taxon>
        <taxon>Sphingobacteriaceae</taxon>
        <taxon>Mucilaginibacter</taxon>
    </lineage>
</organism>
<dbReference type="EMBL" id="VOEI01000001">
    <property type="protein sequence ID" value="TWR28578.1"/>
    <property type="molecule type" value="Genomic_DNA"/>
</dbReference>
<keyword evidence="3" id="KW-1185">Reference proteome</keyword>
<proteinExistence type="predicted"/>
<accession>A0A563UB42</accession>
<dbReference type="OrthoDB" id="1524679at2"/>
<dbReference type="Proteomes" id="UP000318010">
    <property type="component" value="Unassembled WGS sequence"/>
</dbReference>
<dbReference type="PANTHER" id="PTHR34585">
    <property type="match status" value="1"/>
</dbReference>
<gene>
    <name evidence="2" type="ORF">FPZ42_05025</name>
</gene>